<dbReference type="PANTHER" id="PTHR33588">
    <property type="entry name" value="CILIA- AND FLAGELLA-ASSOCIATED PROTEIN 299"/>
    <property type="match status" value="1"/>
</dbReference>
<keyword evidence="9" id="KW-1185">Reference proteome</keyword>
<keyword evidence="5" id="KW-0963">Cytoplasm</keyword>
<accession>A0A0G4IWK0</accession>
<comment type="subcellular location">
    <subcellularLocation>
        <location evidence="3">Cytoplasm</location>
    </subcellularLocation>
    <subcellularLocation>
        <location evidence="2">Nucleus</location>
    </subcellularLocation>
</comment>
<keyword evidence="6" id="KW-0539">Nucleus</keyword>
<keyword evidence="8" id="KW-0496">Mitochondrion</keyword>
<dbReference type="STRING" id="37360.A0A0G4IWK0"/>
<dbReference type="OMA" id="HTNATIY"/>
<dbReference type="Pfam" id="PF14713">
    <property type="entry name" value="DUF4464"/>
    <property type="match status" value="1"/>
</dbReference>
<evidence type="ECO:0000256" key="5">
    <source>
        <dbReference type="ARBA" id="ARBA00022490"/>
    </source>
</evidence>
<dbReference type="Proteomes" id="UP000290189">
    <property type="component" value="Unassembled WGS sequence"/>
</dbReference>
<dbReference type="GO" id="GO:0005737">
    <property type="term" value="C:cytoplasm"/>
    <property type="evidence" value="ECO:0007669"/>
    <property type="project" value="UniProtKB-SubCell"/>
</dbReference>
<geneLocation type="mitochondrion" evidence="8"/>
<dbReference type="Proteomes" id="UP000039324">
    <property type="component" value="Unassembled WGS sequence"/>
</dbReference>
<dbReference type="InterPro" id="IPR027887">
    <property type="entry name" value="DUF4464"/>
</dbReference>
<evidence type="ECO:0000256" key="4">
    <source>
        <dbReference type="ARBA" id="ARBA00021436"/>
    </source>
</evidence>
<dbReference type="GO" id="GO:0005634">
    <property type="term" value="C:nucleus"/>
    <property type="evidence" value="ECO:0007669"/>
    <property type="project" value="UniProtKB-SubCell"/>
</dbReference>
<dbReference type="AlphaFoldDB" id="A0A0G4IWK0"/>
<evidence type="ECO:0000256" key="2">
    <source>
        <dbReference type="ARBA" id="ARBA00004123"/>
    </source>
</evidence>
<evidence type="ECO:0000313" key="8">
    <source>
        <dbReference type="EMBL" id="SPQ97980.1"/>
    </source>
</evidence>
<dbReference type="EMBL" id="CDSF01000092">
    <property type="protein sequence ID" value="CEO99693.1"/>
    <property type="molecule type" value="Genomic_DNA"/>
</dbReference>
<dbReference type="OrthoDB" id="2136125at2759"/>
<evidence type="ECO:0000256" key="1">
    <source>
        <dbReference type="ARBA" id="ARBA00003056"/>
    </source>
</evidence>
<protein>
    <recommendedName>
        <fullName evidence="4">Cilia- and flagella-associated protein 299</fullName>
    </recommendedName>
</protein>
<evidence type="ECO:0000313" key="7">
    <source>
        <dbReference type="EMBL" id="CEO99693.1"/>
    </source>
</evidence>
<reference evidence="7 9" key="1">
    <citation type="submission" date="2015-02" db="EMBL/GenBank/DDBJ databases">
        <authorList>
            <person name="Chooi Y.-H."/>
        </authorList>
    </citation>
    <scope>NUCLEOTIDE SEQUENCE [LARGE SCALE GENOMIC DNA]</scope>
    <source>
        <strain evidence="7">E3</strain>
    </source>
</reference>
<name>A0A0G4IWK0_PLABS</name>
<reference evidence="8 10" key="2">
    <citation type="submission" date="2018-03" db="EMBL/GenBank/DDBJ databases">
        <authorList>
            <person name="Fogelqvist J."/>
        </authorList>
    </citation>
    <scope>NUCLEOTIDE SEQUENCE [LARGE SCALE GENOMIC DNA]</scope>
</reference>
<evidence type="ECO:0000256" key="3">
    <source>
        <dbReference type="ARBA" id="ARBA00004496"/>
    </source>
</evidence>
<organism evidence="7 9">
    <name type="scientific">Plasmodiophora brassicae</name>
    <name type="common">Clubroot disease agent</name>
    <dbReference type="NCBI Taxonomy" id="37360"/>
    <lineage>
        <taxon>Eukaryota</taxon>
        <taxon>Sar</taxon>
        <taxon>Rhizaria</taxon>
        <taxon>Endomyxa</taxon>
        <taxon>Phytomyxea</taxon>
        <taxon>Plasmodiophorida</taxon>
        <taxon>Plasmodiophoridae</taxon>
        <taxon>Plasmodiophora</taxon>
    </lineage>
</organism>
<comment type="function">
    <text evidence="1">May be involved in spermatogenesis.</text>
</comment>
<proteinExistence type="predicted"/>
<evidence type="ECO:0000313" key="9">
    <source>
        <dbReference type="Proteomes" id="UP000039324"/>
    </source>
</evidence>
<dbReference type="EMBL" id="OVEO01000008">
    <property type="protein sequence ID" value="SPQ97980.1"/>
    <property type="molecule type" value="Genomic_DNA"/>
</dbReference>
<evidence type="ECO:0000256" key="6">
    <source>
        <dbReference type="ARBA" id="ARBA00023242"/>
    </source>
</evidence>
<evidence type="ECO:0000313" key="10">
    <source>
        <dbReference type="Proteomes" id="UP000290189"/>
    </source>
</evidence>
<sequence>MSLFQARTHDTRDTDVASFATYEEYLESQVTAKDRYYLQDDDLARQLVELGYRGHGFTLKRDEFMQRKRDMLESTKPKERKAQQTLCSAGKDLSAHRLLKALADREEDIRNGKLTTIVFIRDRNAKGHEVSGYIDYAQRLKVDDFEQYFLLKKRFLPRTSDLSYYNWDTQLATSTPSSNFQVIDSHTGILFKNKRDRKVINVDPKGACGDNSTRTVIATDEYVQAVIYDHTTRRKSD</sequence>
<gene>
    <name evidence="7" type="ORF">PBRA_007426</name>
    <name evidence="8" type="ORF">PLBR_LOCUS5195</name>
</gene>
<dbReference type="PANTHER" id="PTHR33588:SF1">
    <property type="entry name" value="CILIA- AND FLAGELLA-ASSOCIATED PROTEIN 299"/>
    <property type="match status" value="1"/>
</dbReference>